<dbReference type="AlphaFoldDB" id="A0A7J7NX78"/>
<gene>
    <name evidence="2" type="ORF">GIB67_007280</name>
</gene>
<name>A0A7J7NX78_9MAGN</name>
<proteinExistence type="predicted"/>
<dbReference type="OrthoDB" id="676939at2759"/>
<accession>A0A7J7NX78</accession>
<feature type="non-terminal residue" evidence="2">
    <location>
        <position position="1"/>
    </location>
</feature>
<evidence type="ECO:0000259" key="1">
    <source>
        <dbReference type="PROSITE" id="PS51485"/>
    </source>
</evidence>
<dbReference type="PROSITE" id="PS51485">
    <property type="entry name" value="PHYTOCYANIN"/>
    <property type="match status" value="1"/>
</dbReference>
<organism evidence="2 3">
    <name type="scientific">Kingdonia uniflora</name>
    <dbReference type="NCBI Taxonomy" id="39325"/>
    <lineage>
        <taxon>Eukaryota</taxon>
        <taxon>Viridiplantae</taxon>
        <taxon>Streptophyta</taxon>
        <taxon>Embryophyta</taxon>
        <taxon>Tracheophyta</taxon>
        <taxon>Spermatophyta</taxon>
        <taxon>Magnoliopsida</taxon>
        <taxon>Ranunculales</taxon>
        <taxon>Circaeasteraceae</taxon>
        <taxon>Kingdonia</taxon>
    </lineage>
</organism>
<reference evidence="2 3" key="1">
    <citation type="journal article" date="2020" name="IScience">
        <title>Genome Sequencing of the Endangered Kingdonia uniflora (Circaeasteraceae, Ranunculales) Reveals Potential Mechanisms of Evolutionary Specialization.</title>
        <authorList>
            <person name="Sun Y."/>
            <person name="Deng T."/>
            <person name="Zhang A."/>
            <person name="Moore M.J."/>
            <person name="Landis J.B."/>
            <person name="Lin N."/>
            <person name="Zhang H."/>
            <person name="Zhang X."/>
            <person name="Huang J."/>
            <person name="Zhang X."/>
            <person name="Sun H."/>
            <person name="Wang H."/>
        </authorList>
    </citation>
    <scope>NUCLEOTIDE SEQUENCE [LARGE SCALE GENOMIC DNA]</scope>
    <source>
        <strain evidence="2">TB1705</strain>
        <tissue evidence="2">Leaf</tissue>
    </source>
</reference>
<evidence type="ECO:0000313" key="3">
    <source>
        <dbReference type="Proteomes" id="UP000541444"/>
    </source>
</evidence>
<dbReference type="Proteomes" id="UP000541444">
    <property type="component" value="Unassembled WGS sequence"/>
</dbReference>
<sequence>FIYDKHYYSVLEVNQTDYKSCNSQHPIKDITGGAGRDMFQLTEAKTYYCIRCGGYCYHSMGVPVFVKEIPSATITPTPAKNSPAPTNSGTRYVIPMFSVINGLLVSALPRRF</sequence>
<dbReference type="Pfam" id="PF02298">
    <property type="entry name" value="Cu_bind_like"/>
    <property type="match status" value="1"/>
</dbReference>
<dbReference type="InterPro" id="IPR003245">
    <property type="entry name" value="Phytocyanin_dom"/>
</dbReference>
<dbReference type="InterPro" id="IPR008972">
    <property type="entry name" value="Cupredoxin"/>
</dbReference>
<keyword evidence="3" id="KW-1185">Reference proteome</keyword>
<evidence type="ECO:0000313" key="2">
    <source>
        <dbReference type="EMBL" id="KAF6171759.1"/>
    </source>
</evidence>
<comment type="caution">
    <text evidence="2">The sequence shown here is derived from an EMBL/GenBank/DDBJ whole genome shotgun (WGS) entry which is preliminary data.</text>
</comment>
<feature type="domain" description="Phytocyanin" evidence="1">
    <location>
        <begin position="1"/>
        <end position="68"/>
    </location>
</feature>
<dbReference type="GO" id="GO:0009055">
    <property type="term" value="F:electron transfer activity"/>
    <property type="evidence" value="ECO:0007669"/>
    <property type="project" value="InterPro"/>
</dbReference>
<dbReference type="EMBL" id="JACGCM010000455">
    <property type="protein sequence ID" value="KAF6171759.1"/>
    <property type="molecule type" value="Genomic_DNA"/>
</dbReference>
<protein>
    <recommendedName>
        <fullName evidence="1">Phytocyanin domain-containing protein</fullName>
    </recommendedName>
</protein>
<dbReference type="SUPFAM" id="SSF49503">
    <property type="entry name" value="Cupredoxins"/>
    <property type="match status" value="1"/>
</dbReference>
<dbReference type="Gene3D" id="2.60.40.420">
    <property type="entry name" value="Cupredoxins - blue copper proteins"/>
    <property type="match status" value="1"/>
</dbReference>